<dbReference type="RefSeq" id="WP_093045210.1">
    <property type="nucleotide sequence ID" value="NZ_FNQR01000009.1"/>
</dbReference>
<evidence type="ECO:0000313" key="2">
    <source>
        <dbReference type="EMBL" id="SEA84583.1"/>
    </source>
</evidence>
<protein>
    <submittedName>
        <fullName evidence="2">Uncharacterized protein</fullName>
    </submittedName>
</protein>
<dbReference type="OrthoDB" id="2971589at2"/>
<dbReference type="EMBL" id="FNQR01000009">
    <property type="protein sequence ID" value="SEA84583.1"/>
    <property type="molecule type" value="Genomic_DNA"/>
</dbReference>
<dbReference type="Proteomes" id="UP000198584">
    <property type="component" value="Unassembled WGS sequence"/>
</dbReference>
<sequence>MADHQNVHVESSPHFDGEKESIINDPAIARNGQMGVTTEKKQSFHRTHSQIQLKTSKNMYKFEKIMRGKRLN</sequence>
<accession>A0A1H4EHS7</accession>
<evidence type="ECO:0000313" key="3">
    <source>
        <dbReference type="Proteomes" id="UP000198584"/>
    </source>
</evidence>
<gene>
    <name evidence="2" type="ORF">SAMN05421743_10977</name>
</gene>
<dbReference type="AlphaFoldDB" id="A0A1H4EHS7"/>
<name>A0A1H4EHS7_9BACI</name>
<organism evidence="2 3">
    <name type="scientific">Thalassobacillus cyri</name>
    <dbReference type="NCBI Taxonomy" id="571932"/>
    <lineage>
        <taxon>Bacteria</taxon>
        <taxon>Bacillati</taxon>
        <taxon>Bacillota</taxon>
        <taxon>Bacilli</taxon>
        <taxon>Bacillales</taxon>
        <taxon>Bacillaceae</taxon>
        <taxon>Thalassobacillus</taxon>
    </lineage>
</organism>
<keyword evidence="3" id="KW-1185">Reference proteome</keyword>
<feature type="region of interest" description="Disordered" evidence="1">
    <location>
        <begin position="1"/>
        <end position="20"/>
    </location>
</feature>
<reference evidence="2 3" key="1">
    <citation type="submission" date="2016-10" db="EMBL/GenBank/DDBJ databases">
        <authorList>
            <person name="de Groot N.N."/>
        </authorList>
    </citation>
    <scope>NUCLEOTIDE SEQUENCE [LARGE SCALE GENOMIC DNA]</scope>
    <source>
        <strain evidence="2 3">CCM7597</strain>
    </source>
</reference>
<evidence type="ECO:0000256" key="1">
    <source>
        <dbReference type="SAM" id="MobiDB-lite"/>
    </source>
</evidence>
<proteinExistence type="predicted"/>